<protein>
    <submittedName>
        <fullName evidence="2">Uncharacterized protein</fullName>
    </submittedName>
</protein>
<sequence>MTACSYLRGKLNGRRNKSKLCCPMCRKTPLVARKCKFAMKLVKNCIKTCQFCNEYQSILSDVDKHQRDCEKNPNKHEALTLNDADDENKFLSNFGNDINDSNNFDEKEEHKDDESEESESEESEDLKAPKKELEAPATEYTNGDSDEEEEEEEEKEYHEEHNPAEMRTTKVEVLQKSSQNSLPRGSEAVDLIDDSLRILPHFHKHDLHKMSVYDKPSYWICGGYFTEIGCLNTFNCQFKNIDYEFPHYQCHDCEFQVCLECADYYSQSPNKVKFIHRTYNPVFHQHPVKLDLGSETKSWVCSGMNLPNKCLSTTNDKPLTDKKRWKCPTCKVMLCYKCIKRSDIEDSATCASIHQHQLFKGKFDKFFLEEEIIVCDAGNIFLGTHHEINHDHHVLRCALCNFNCCQECYNILSESFQEESKVGLESEMINESIASLKSDQVVYIKTHPHPLFQVIDSSLLCDHVQTGRCKSLENNLEMSKPAYLKCVKTNCKFQLCALCASSDFKKVKSVKKGGTCHIF</sequence>
<accession>A0AAD1UA60</accession>
<feature type="compositionally biased region" description="Basic and acidic residues" evidence="1">
    <location>
        <begin position="125"/>
        <end position="134"/>
    </location>
</feature>
<comment type="caution">
    <text evidence="2">The sequence shown here is derived from an EMBL/GenBank/DDBJ whole genome shotgun (WGS) entry which is preliminary data.</text>
</comment>
<evidence type="ECO:0000313" key="3">
    <source>
        <dbReference type="Proteomes" id="UP001295684"/>
    </source>
</evidence>
<dbReference type="Proteomes" id="UP001295684">
    <property type="component" value="Unassembled WGS sequence"/>
</dbReference>
<gene>
    <name evidence="2" type="ORF">ECRASSUSDP1_LOCUS6258</name>
</gene>
<dbReference type="EMBL" id="CAMPGE010006063">
    <property type="protein sequence ID" value="CAI2364908.1"/>
    <property type="molecule type" value="Genomic_DNA"/>
</dbReference>
<feature type="region of interest" description="Disordered" evidence="1">
    <location>
        <begin position="90"/>
        <end position="168"/>
    </location>
</feature>
<evidence type="ECO:0000256" key="1">
    <source>
        <dbReference type="SAM" id="MobiDB-lite"/>
    </source>
</evidence>
<keyword evidence="3" id="KW-1185">Reference proteome</keyword>
<feature type="compositionally biased region" description="Basic and acidic residues" evidence="1">
    <location>
        <begin position="104"/>
        <end position="113"/>
    </location>
</feature>
<feature type="compositionally biased region" description="Polar residues" evidence="1">
    <location>
        <begin position="90"/>
        <end position="102"/>
    </location>
</feature>
<feature type="compositionally biased region" description="Acidic residues" evidence="1">
    <location>
        <begin position="114"/>
        <end position="124"/>
    </location>
</feature>
<reference evidence="2" key="1">
    <citation type="submission" date="2023-07" db="EMBL/GenBank/DDBJ databases">
        <authorList>
            <consortium name="AG Swart"/>
            <person name="Singh M."/>
            <person name="Singh A."/>
            <person name="Seah K."/>
            <person name="Emmerich C."/>
        </authorList>
    </citation>
    <scope>NUCLEOTIDE SEQUENCE</scope>
    <source>
        <strain evidence="2">DP1</strain>
    </source>
</reference>
<proteinExistence type="predicted"/>
<evidence type="ECO:0000313" key="2">
    <source>
        <dbReference type="EMBL" id="CAI2364908.1"/>
    </source>
</evidence>
<organism evidence="2 3">
    <name type="scientific">Euplotes crassus</name>
    <dbReference type="NCBI Taxonomy" id="5936"/>
    <lineage>
        <taxon>Eukaryota</taxon>
        <taxon>Sar</taxon>
        <taxon>Alveolata</taxon>
        <taxon>Ciliophora</taxon>
        <taxon>Intramacronucleata</taxon>
        <taxon>Spirotrichea</taxon>
        <taxon>Hypotrichia</taxon>
        <taxon>Euplotida</taxon>
        <taxon>Euplotidae</taxon>
        <taxon>Moneuplotes</taxon>
    </lineage>
</organism>
<name>A0AAD1UA60_EUPCR</name>
<feature type="compositionally biased region" description="Basic and acidic residues" evidence="1">
    <location>
        <begin position="155"/>
        <end position="168"/>
    </location>
</feature>
<dbReference type="AlphaFoldDB" id="A0AAD1UA60"/>
<feature type="compositionally biased region" description="Acidic residues" evidence="1">
    <location>
        <begin position="144"/>
        <end position="154"/>
    </location>
</feature>